<dbReference type="PIRSF" id="PIRSF000390">
    <property type="entry name" value="PLP_StrS"/>
    <property type="match status" value="1"/>
</dbReference>
<comment type="similarity">
    <text evidence="2 5">Belongs to the DegT/DnrJ/EryC1 family.</text>
</comment>
<evidence type="ECO:0000313" key="6">
    <source>
        <dbReference type="EMBL" id="RED48457.1"/>
    </source>
</evidence>
<dbReference type="OrthoDB" id="9804264at2"/>
<dbReference type="GO" id="GO:0030170">
    <property type="term" value="F:pyridoxal phosphate binding"/>
    <property type="evidence" value="ECO:0007669"/>
    <property type="project" value="TreeGrafter"/>
</dbReference>
<dbReference type="Proteomes" id="UP000256629">
    <property type="component" value="Unassembled WGS sequence"/>
</dbReference>
<reference evidence="6 7" key="1">
    <citation type="submission" date="2018-07" db="EMBL/GenBank/DDBJ databases">
        <title>Genomic Encyclopedia of Type Strains, Phase III (KMG-III): the genomes of soil and plant-associated and newly described type strains.</title>
        <authorList>
            <person name="Whitman W."/>
        </authorList>
    </citation>
    <scope>NUCLEOTIDE SEQUENCE [LARGE SCALE GENOMIC DNA]</scope>
    <source>
        <strain evidence="6 7">CECT 8487</strain>
    </source>
</reference>
<dbReference type="Gene3D" id="3.40.640.10">
    <property type="entry name" value="Type I PLP-dependent aspartate aminotransferase-like (Major domain)"/>
    <property type="match status" value="1"/>
</dbReference>
<name>A0A3D9HG47_9FLAO</name>
<dbReference type="InterPro" id="IPR015424">
    <property type="entry name" value="PyrdxlP-dep_Trfase"/>
</dbReference>
<dbReference type="PANTHER" id="PTHR30244:SF36">
    <property type="entry name" value="3-OXO-GLUCOSE-6-PHOSPHATE:GLUTAMATE AMINOTRANSFERASE"/>
    <property type="match status" value="1"/>
</dbReference>
<accession>A0A3D9HG47</accession>
<dbReference type="InterPro" id="IPR015421">
    <property type="entry name" value="PyrdxlP-dep_Trfase_major"/>
</dbReference>
<dbReference type="SUPFAM" id="SSF53383">
    <property type="entry name" value="PLP-dependent transferases"/>
    <property type="match status" value="1"/>
</dbReference>
<dbReference type="PANTHER" id="PTHR30244">
    <property type="entry name" value="TRANSAMINASE"/>
    <property type="match status" value="1"/>
</dbReference>
<organism evidence="6 7">
    <name type="scientific">Seonamhaeicola aphaedonensis</name>
    <dbReference type="NCBI Taxonomy" id="1461338"/>
    <lineage>
        <taxon>Bacteria</taxon>
        <taxon>Pseudomonadati</taxon>
        <taxon>Bacteroidota</taxon>
        <taxon>Flavobacteriia</taxon>
        <taxon>Flavobacteriales</taxon>
        <taxon>Flavobacteriaceae</taxon>
    </lineage>
</organism>
<protein>
    <submittedName>
        <fullName evidence="6">dTDP-4-amino-4,6-dideoxygalactose transaminase</fullName>
    </submittedName>
</protein>
<dbReference type="Gene3D" id="3.90.1150.10">
    <property type="entry name" value="Aspartate Aminotransferase, domain 1"/>
    <property type="match status" value="1"/>
</dbReference>
<dbReference type="AlphaFoldDB" id="A0A3D9HG47"/>
<dbReference type="RefSeq" id="WP_116524096.1">
    <property type="nucleotide sequence ID" value="NZ_QRDX01000004.1"/>
</dbReference>
<keyword evidence="1 4" id="KW-0663">Pyridoxal phosphate</keyword>
<evidence type="ECO:0000256" key="2">
    <source>
        <dbReference type="ARBA" id="ARBA00037999"/>
    </source>
</evidence>
<dbReference type="Pfam" id="PF01041">
    <property type="entry name" value="DegT_DnrJ_EryC1"/>
    <property type="match status" value="1"/>
</dbReference>
<sequence length="367" mass="41869">MIKFLDLQKINARFETQFQEKFQDFLSLGQYILGEEVSTFESEYAKYCGTKYCIGVSSGLDALQLIFEAYKILGKLEDGDEIIVPANTYIASILAISHKGLKPVLVEPNLETFNINPIEVEKAITPKTKAILGVHLYGKLYDVAALNKISKAYNLLLIEDAAQAHGAVYRDGRKAGNVSNTAAFSFYPTKNLGALGEAGAITTNDSALAEVLYRLRNYGRGTSYKNDYKGYNCRLDEIQAAFLRIKLNYLDEDNNRRREIASRYFQDMNSENVKLPYSKDLNEHVFHLFVVRSRRREELKDYLYKNGIETFVHYPIPTHKQKAYQGLNNQKYPITEKIHKEVLSLPINQLLETQEVEKIVAVISNYK</sequence>
<comment type="caution">
    <text evidence="6">The sequence shown here is derived from an EMBL/GenBank/DDBJ whole genome shotgun (WGS) entry which is preliminary data.</text>
</comment>
<proteinExistence type="inferred from homology"/>
<dbReference type="GO" id="GO:0008483">
    <property type="term" value="F:transaminase activity"/>
    <property type="evidence" value="ECO:0007669"/>
    <property type="project" value="TreeGrafter"/>
</dbReference>
<dbReference type="GO" id="GO:0000271">
    <property type="term" value="P:polysaccharide biosynthetic process"/>
    <property type="evidence" value="ECO:0007669"/>
    <property type="project" value="TreeGrafter"/>
</dbReference>
<feature type="modified residue" description="N6-(pyridoxal phosphate)lysine" evidence="4">
    <location>
        <position position="190"/>
    </location>
</feature>
<evidence type="ECO:0000256" key="3">
    <source>
        <dbReference type="PIRSR" id="PIRSR000390-1"/>
    </source>
</evidence>
<dbReference type="CDD" id="cd00616">
    <property type="entry name" value="AHBA_syn"/>
    <property type="match status" value="1"/>
</dbReference>
<evidence type="ECO:0000256" key="4">
    <source>
        <dbReference type="PIRSR" id="PIRSR000390-2"/>
    </source>
</evidence>
<keyword evidence="7" id="KW-1185">Reference proteome</keyword>
<dbReference type="EMBL" id="QRDX01000004">
    <property type="protein sequence ID" value="RED48457.1"/>
    <property type="molecule type" value="Genomic_DNA"/>
</dbReference>
<feature type="active site" description="Proton acceptor" evidence="3">
    <location>
        <position position="190"/>
    </location>
</feature>
<gene>
    <name evidence="6" type="ORF">DFQ02_104303</name>
</gene>
<evidence type="ECO:0000256" key="5">
    <source>
        <dbReference type="RuleBase" id="RU004508"/>
    </source>
</evidence>
<evidence type="ECO:0000256" key="1">
    <source>
        <dbReference type="ARBA" id="ARBA00022898"/>
    </source>
</evidence>
<evidence type="ECO:0000313" key="7">
    <source>
        <dbReference type="Proteomes" id="UP000256629"/>
    </source>
</evidence>
<dbReference type="InterPro" id="IPR000653">
    <property type="entry name" value="DegT/StrS_aminotransferase"/>
</dbReference>
<dbReference type="InterPro" id="IPR015422">
    <property type="entry name" value="PyrdxlP-dep_Trfase_small"/>
</dbReference>